<evidence type="ECO:0000313" key="2">
    <source>
        <dbReference type="EMBL" id="KIL52203.1"/>
    </source>
</evidence>
<dbReference type="Gene3D" id="2.50.20.10">
    <property type="entry name" value="Lipoprotein localisation LolA/LolB/LppX"/>
    <property type="match status" value="1"/>
</dbReference>
<dbReference type="SUPFAM" id="SSF89392">
    <property type="entry name" value="Prokaryotic lipoproteins and lipoprotein localization factors"/>
    <property type="match status" value="1"/>
</dbReference>
<keyword evidence="3" id="KW-1185">Reference proteome</keyword>
<accession>A0A0C2W842</accession>
<gene>
    <name evidence="2" type="ORF">KP78_05730</name>
</gene>
<dbReference type="PATRIC" id="fig|889306.3.peg.572"/>
<dbReference type="PANTHER" id="PTHR37507:SF2">
    <property type="entry name" value="SPORULATION PROTEIN YDCC"/>
    <property type="match status" value="1"/>
</dbReference>
<protein>
    <submittedName>
        <fullName evidence="2">Sporulation protein</fullName>
    </submittedName>
</protein>
<evidence type="ECO:0000256" key="1">
    <source>
        <dbReference type="SAM" id="SignalP"/>
    </source>
</evidence>
<proteinExistence type="predicted"/>
<dbReference type="PROSITE" id="PS51257">
    <property type="entry name" value="PROKAR_LIPOPROTEIN"/>
    <property type="match status" value="1"/>
</dbReference>
<dbReference type="EMBL" id="JXRP01000006">
    <property type="protein sequence ID" value="KIL52203.1"/>
    <property type="molecule type" value="Genomic_DNA"/>
</dbReference>
<organism evidence="2 3">
    <name type="scientific">Jeotgalibacillus soli</name>
    <dbReference type="NCBI Taxonomy" id="889306"/>
    <lineage>
        <taxon>Bacteria</taxon>
        <taxon>Bacillati</taxon>
        <taxon>Bacillota</taxon>
        <taxon>Bacilli</taxon>
        <taxon>Bacillales</taxon>
        <taxon>Caryophanaceae</taxon>
        <taxon>Jeotgalibacillus</taxon>
    </lineage>
</organism>
<dbReference type="InterPro" id="IPR052944">
    <property type="entry name" value="Sporulation_related"/>
</dbReference>
<reference evidence="2 3" key="1">
    <citation type="submission" date="2015-01" db="EMBL/GenBank/DDBJ databases">
        <title>Genome sequencing of Jeotgalibacillus soli.</title>
        <authorList>
            <person name="Goh K.M."/>
            <person name="Chan K.-G."/>
            <person name="Yaakop A.S."/>
            <person name="Ee R."/>
            <person name="Gan H.M."/>
            <person name="Chan C.S."/>
        </authorList>
    </citation>
    <scope>NUCLEOTIDE SEQUENCE [LARGE SCALE GENOMIC DNA]</scope>
    <source>
        <strain evidence="2 3">P9</strain>
    </source>
</reference>
<dbReference type="PANTHER" id="PTHR37507">
    <property type="entry name" value="SPORULATION PROTEIN YDCC"/>
    <property type="match status" value="1"/>
</dbReference>
<dbReference type="Proteomes" id="UP000031938">
    <property type="component" value="Unassembled WGS sequence"/>
</dbReference>
<comment type="caution">
    <text evidence="2">The sequence shown here is derived from an EMBL/GenBank/DDBJ whole genome shotgun (WGS) entry which is preliminary data.</text>
</comment>
<feature type="signal peptide" evidence="1">
    <location>
        <begin position="1"/>
        <end position="21"/>
    </location>
</feature>
<dbReference type="AlphaFoldDB" id="A0A0C2W842"/>
<dbReference type="OrthoDB" id="9785380at2"/>
<keyword evidence="1" id="KW-0732">Signal</keyword>
<dbReference type="InterPro" id="IPR029046">
    <property type="entry name" value="LolA/LolB/LppX"/>
</dbReference>
<evidence type="ECO:0000313" key="3">
    <source>
        <dbReference type="Proteomes" id="UP000031938"/>
    </source>
</evidence>
<sequence length="338" mass="37980">MKKIVWSLLIGCLLVFLSACGETTKEDATSDLVDKVEKVHAYKANAKMVFETGETPQEYEVEVWYSQPHYYRVHLKHAEEKQSQMIIRNDEGVFVLTPALNKSFRFQSDWPANGSQAYLIESLVKDIAEDDAATFAEKDGKYVFATKTRYKHQHMFPMQEVIFDKKTLSPTSVKVKDQEGNVKISLTFTKVDTEAKFEKSDFNLEKNMMGAQLEVPVLGDGSETEEAFVILYPTEELEGTTLHEEQEVEIEGGKRVIMTFSGEKNYTLIQEKLEAAPVMLTTTEAAGEIVDLGFAVGSITEQSVSWSFNGVDYMLASTDLTPEEMVTVARSVQGTVIK</sequence>
<name>A0A0C2W842_9BACL</name>
<dbReference type="STRING" id="889306.KP78_05730"/>
<feature type="chain" id="PRO_5038959186" evidence="1">
    <location>
        <begin position="22"/>
        <end position="338"/>
    </location>
</feature>
<dbReference type="RefSeq" id="WP_041086022.1">
    <property type="nucleotide sequence ID" value="NZ_JXRP01000006.1"/>
</dbReference>